<evidence type="ECO:0000313" key="2">
    <source>
        <dbReference type="EMBL" id="GGT38326.1"/>
    </source>
</evidence>
<feature type="compositionally biased region" description="Basic and acidic residues" evidence="1">
    <location>
        <begin position="85"/>
        <end position="95"/>
    </location>
</feature>
<name>A0ABQ2TRX3_9ACTN</name>
<feature type="compositionally biased region" description="Polar residues" evidence="1">
    <location>
        <begin position="71"/>
        <end position="84"/>
    </location>
</feature>
<gene>
    <name evidence="2" type="ORF">GCM10010287_08630</name>
</gene>
<comment type="caution">
    <text evidence="2">The sequence shown here is derived from an EMBL/GenBank/DDBJ whole genome shotgun (WGS) entry which is preliminary data.</text>
</comment>
<protein>
    <submittedName>
        <fullName evidence="2">Uncharacterized protein</fullName>
    </submittedName>
</protein>
<keyword evidence="3" id="KW-1185">Reference proteome</keyword>
<organism evidence="2 3">
    <name type="scientific">Streptomyces variabilis</name>
    <dbReference type="NCBI Taxonomy" id="67372"/>
    <lineage>
        <taxon>Bacteria</taxon>
        <taxon>Bacillati</taxon>
        <taxon>Actinomycetota</taxon>
        <taxon>Actinomycetes</taxon>
        <taxon>Kitasatosporales</taxon>
        <taxon>Streptomycetaceae</taxon>
        <taxon>Streptomyces</taxon>
        <taxon>Streptomyces griseoincarnatus group</taxon>
    </lineage>
</organism>
<sequence length="132" mass="14171">MCIAHLPTSIEPTVQPAGSWAAALWTTHSLWKTEDKGSSGPSVRPCPAPSLEPHPAPGPVRPASPLLPPLRTQSIHEMFLTRTTSHSDPHAERPRLRGPAPTPEASVALRAGSPHVASHRRRTSKTLTVRKG</sequence>
<evidence type="ECO:0000313" key="3">
    <source>
        <dbReference type="Proteomes" id="UP000629911"/>
    </source>
</evidence>
<accession>A0ABQ2TRX3</accession>
<feature type="compositionally biased region" description="Pro residues" evidence="1">
    <location>
        <begin position="44"/>
        <end position="68"/>
    </location>
</feature>
<feature type="region of interest" description="Disordered" evidence="1">
    <location>
        <begin position="32"/>
        <end position="132"/>
    </location>
</feature>
<feature type="compositionally biased region" description="Basic residues" evidence="1">
    <location>
        <begin position="117"/>
        <end position="132"/>
    </location>
</feature>
<evidence type="ECO:0000256" key="1">
    <source>
        <dbReference type="SAM" id="MobiDB-lite"/>
    </source>
</evidence>
<dbReference type="EMBL" id="BMTZ01000002">
    <property type="protein sequence ID" value="GGT38326.1"/>
    <property type="molecule type" value="Genomic_DNA"/>
</dbReference>
<dbReference type="Proteomes" id="UP000629911">
    <property type="component" value="Unassembled WGS sequence"/>
</dbReference>
<proteinExistence type="predicted"/>
<reference evidence="3" key="1">
    <citation type="journal article" date="2019" name="Int. J. Syst. Evol. Microbiol.">
        <title>The Global Catalogue of Microorganisms (GCM) 10K type strain sequencing project: providing services to taxonomists for standard genome sequencing and annotation.</title>
        <authorList>
            <consortium name="The Broad Institute Genomics Platform"/>
            <consortium name="The Broad Institute Genome Sequencing Center for Infectious Disease"/>
            <person name="Wu L."/>
            <person name="Ma J."/>
        </authorList>
    </citation>
    <scope>NUCLEOTIDE SEQUENCE [LARGE SCALE GENOMIC DNA]</scope>
    <source>
        <strain evidence="3">JCM 4422</strain>
    </source>
</reference>